<protein>
    <submittedName>
        <fullName evidence="1">Uncharacterized protein</fullName>
    </submittedName>
</protein>
<dbReference type="WBParaSite" id="maker-PairedContig_4216-snap-gene-0.4-mRNA-1">
    <property type="protein sequence ID" value="maker-PairedContig_4216-snap-gene-0.4-mRNA-1"/>
    <property type="gene ID" value="maker-PairedContig_4216-snap-gene-0.4"/>
</dbReference>
<name>A0A1I8ER15_WUCBA</name>
<sequence length="60" mass="7145">MKHIVSYEAIKIENITNAYKDRSKLKPVIWLHQYAGVNQDLFNNCVKLTLYKVKHRDEVQ</sequence>
<accession>A0A1I8ER15</accession>
<evidence type="ECO:0000313" key="1">
    <source>
        <dbReference type="WBParaSite" id="maker-PairedContig_4216-snap-gene-0.4-mRNA-1"/>
    </source>
</evidence>
<reference evidence="1" key="1">
    <citation type="submission" date="2016-11" db="UniProtKB">
        <authorList>
            <consortium name="WormBaseParasite"/>
        </authorList>
    </citation>
    <scope>IDENTIFICATION</scope>
    <source>
        <strain evidence="1">pt0022</strain>
    </source>
</reference>
<organism evidence="1">
    <name type="scientific">Wuchereria bancrofti</name>
    <dbReference type="NCBI Taxonomy" id="6293"/>
    <lineage>
        <taxon>Eukaryota</taxon>
        <taxon>Metazoa</taxon>
        <taxon>Ecdysozoa</taxon>
        <taxon>Nematoda</taxon>
        <taxon>Chromadorea</taxon>
        <taxon>Rhabditida</taxon>
        <taxon>Spirurina</taxon>
        <taxon>Spiruromorpha</taxon>
        <taxon>Filarioidea</taxon>
        <taxon>Onchocercidae</taxon>
        <taxon>Wuchereria</taxon>
    </lineage>
</organism>
<proteinExistence type="predicted"/>
<dbReference type="AlphaFoldDB" id="A0A1I8ER15"/>